<evidence type="ECO:0000259" key="2">
    <source>
        <dbReference type="SMART" id="SM00479"/>
    </source>
</evidence>
<dbReference type="PANTHER" id="PTHR30231:SF41">
    <property type="entry name" value="DNA POLYMERASE III SUBUNIT EPSILON"/>
    <property type="match status" value="1"/>
</dbReference>
<evidence type="ECO:0000313" key="4">
    <source>
        <dbReference type="Proteomes" id="UP000606720"/>
    </source>
</evidence>
<dbReference type="RefSeq" id="WP_186867123.1">
    <property type="nucleotide sequence ID" value="NZ_JACOPH010000007.1"/>
</dbReference>
<dbReference type="Proteomes" id="UP000606720">
    <property type="component" value="Unassembled WGS sequence"/>
</dbReference>
<dbReference type="GO" id="GO:0045004">
    <property type="term" value="P:DNA replication proofreading"/>
    <property type="evidence" value="ECO:0007669"/>
    <property type="project" value="TreeGrafter"/>
</dbReference>
<evidence type="ECO:0000256" key="1">
    <source>
        <dbReference type="ARBA" id="ARBA00022839"/>
    </source>
</evidence>
<sequence>MLDDYVVVDLEMTGLHPKTDHILEIGAVKVREKQIVDTFSVLLRQDTPIPEQVVELTGITDEMTADGQDADRAVSAFLEFAEDLPWVGHNIIFDYSFIKQWEVNHRIKRNCYAVDTLKIARKCLPKEMKKSLEVLRQYYGIEQTAIHRAYEDAAATQVLYEILEREFSKKEPGLFRSRELQCRLKRQTPATARQKNYLKDLTEYHRIVLDVPVERLSRSEASRLTDKIIAQYGKPEVSAVPGKKTIRP</sequence>
<dbReference type="Pfam" id="PF00929">
    <property type="entry name" value="RNase_T"/>
    <property type="match status" value="1"/>
</dbReference>
<dbReference type="PANTHER" id="PTHR30231">
    <property type="entry name" value="DNA POLYMERASE III SUBUNIT EPSILON"/>
    <property type="match status" value="1"/>
</dbReference>
<dbReference type="GO" id="GO:0003887">
    <property type="term" value="F:DNA-directed DNA polymerase activity"/>
    <property type="evidence" value="ECO:0007669"/>
    <property type="project" value="InterPro"/>
</dbReference>
<keyword evidence="1 3" id="KW-0378">Hydrolase</keyword>
<accession>A0A923LPB5</accession>
<feature type="domain" description="Exonuclease" evidence="2">
    <location>
        <begin position="4"/>
        <end position="169"/>
    </location>
</feature>
<proteinExistence type="predicted"/>
<name>A0A923LPB5_9FIRM</name>
<dbReference type="FunFam" id="3.30.420.10:FF:000045">
    <property type="entry name" value="3'-5' exonuclease DinG"/>
    <property type="match status" value="1"/>
</dbReference>
<dbReference type="Gene3D" id="3.30.420.10">
    <property type="entry name" value="Ribonuclease H-like superfamily/Ribonuclease H"/>
    <property type="match status" value="1"/>
</dbReference>
<organism evidence="3 4">
    <name type="scientific">Roseburia zhanii</name>
    <dbReference type="NCBI Taxonomy" id="2763064"/>
    <lineage>
        <taxon>Bacteria</taxon>
        <taxon>Bacillati</taxon>
        <taxon>Bacillota</taxon>
        <taxon>Clostridia</taxon>
        <taxon>Lachnospirales</taxon>
        <taxon>Lachnospiraceae</taxon>
        <taxon>Roseburia</taxon>
    </lineage>
</organism>
<dbReference type="InterPro" id="IPR006054">
    <property type="entry name" value="DnaQ"/>
</dbReference>
<comment type="caution">
    <text evidence="3">The sequence shown here is derived from an EMBL/GenBank/DDBJ whole genome shotgun (WGS) entry which is preliminary data.</text>
</comment>
<protein>
    <submittedName>
        <fullName evidence="3">3'-5' exonuclease</fullName>
    </submittedName>
</protein>
<dbReference type="GO" id="GO:0008408">
    <property type="term" value="F:3'-5' exonuclease activity"/>
    <property type="evidence" value="ECO:0007669"/>
    <property type="project" value="TreeGrafter"/>
</dbReference>
<dbReference type="NCBIfam" id="TIGR00573">
    <property type="entry name" value="dnaq"/>
    <property type="match status" value="1"/>
</dbReference>
<dbReference type="AlphaFoldDB" id="A0A923LPB5"/>
<dbReference type="CDD" id="cd06127">
    <property type="entry name" value="DEDDh"/>
    <property type="match status" value="1"/>
</dbReference>
<keyword evidence="4" id="KW-1185">Reference proteome</keyword>
<reference evidence="3" key="1">
    <citation type="submission" date="2020-08" db="EMBL/GenBank/DDBJ databases">
        <title>Genome public.</title>
        <authorList>
            <person name="Liu C."/>
            <person name="Sun Q."/>
        </authorList>
    </citation>
    <scope>NUCLEOTIDE SEQUENCE</scope>
    <source>
        <strain evidence="3">BX1005</strain>
    </source>
</reference>
<gene>
    <name evidence="3" type="ORF">H8S17_09410</name>
</gene>
<dbReference type="SUPFAM" id="SSF53098">
    <property type="entry name" value="Ribonuclease H-like"/>
    <property type="match status" value="1"/>
</dbReference>
<evidence type="ECO:0000313" key="3">
    <source>
        <dbReference type="EMBL" id="MBC5714423.1"/>
    </source>
</evidence>
<keyword evidence="1 3" id="KW-0269">Exonuclease</keyword>
<dbReference type="InterPro" id="IPR013520">
    <property type="entry name" value="Ribonucl_H"/>
</dbReference>
<dbReference type="GO" id="GO:0003677">
    <property type="term" value="F:DNA binding"/>
    <property type="evidence" value="ECO:0007669"/>
    <property type="project" value="InterPro"/>
</dbReference>
<keyword evidence="1 3" id="KW-0540">Nuclease</keyword>
<dbReference type="GO" id="GO:0005829">
    <property type="term" value="C:cytosol"/>
    <property type="evidence" value="ECO:0007669"/>
    <property type="project" value="TreeGrafter"/>
</dbReference>
<dbReference type="InterPro" id="IPR036397">
    <property type="entry name" value="RNaseH_sf"/>
</dbReference>
<dbReference type="InterPro" id="IPR012337">
    <property type="entry name" value="RNaseH-like_sf"/>
</dbReference>
<dbReference type="EMBL" id="JACOPH010000007">
    <property type="protein sequence ID" value="MBC5714423.1"/>
    <property type="molecule type" value="Genomic_DNA"/>
</dbReference>
<dbReference type="SMART" id="SM00479">
    <property type="entry name" value="EXOIII"/>
    <property type="match status" value="1"/>
</dbReference>